<feature type="chain" id="PRO_5019346702" evidence="3">
    <location>
        <begin position="27"/>
        <end position="627"/>
    </location>
</feature>
<accession>A0A418SPK9</accession>
<dbReference type="InterPro" id="IPR011990">
    <property type="entry name" value="TPR-like_helical_dom_sf"/>
</dbReference>
<name>A0A418SPK9_9RHOB</name>
<evidence type="ECO:0000256" key="2">
    <source>
        <dbReference type="SAM" id="MobiDB-lite"/>
    </source>
</evidence>
<dbReference type="PANTHER" id="PTHR12558:SF13">
    <property type="entry name" value="CELL DIVISION CYCLE PROTEIN 27 HOMOLOG"/>
    <property type="match status" value="1"/>
</dbReference>
<gene>
    <name evidence="4" type="ORF">D3P04_17795</name>
</gene>
<feature type="region of interest" description="Disordered" evidence="2">
    <location>
        <begin position="21"/>
        <end position="65"/>
    </location>
</feature>
<proteinExistence type="predicted"/>
<keyword evidence="5" id="KW-1185">Reference proteome</keyword>
<evidence type="ECO:0000256" key="1">
    <source>
        <dbReference type="PROSITE-ProRule" id="PRU00339"/>
    </source>
</evidence>
<dbReference type="RefSeq" id="WP_119751217.1">
    <property type="nucleotide sequence ID" value="NZ_QZCG01000013.1"/>
</dbReference>
<keyword evidence="1" id="KW-0802">TPR repeat</keyword>
<dbReference type="PROSITE" id="PS50005">
    <property type="entry name" value="TPR"/>
    <property type="match status" value="3"/>
</dbReference>
<reference evidence="5" key="1">
    <citation type="submission" date="2018-09" db="EMBL/GenBank/DDBJ databases">
        <title>Acidovorax cavernicola nov. sp. isolated from Gruta de las Maravillas (Aracena, Spain).</title>
        <authorList>
            <person name="Jurado V."/>
            <person name="Gutierrez-Patricio S."/>
            <person name="Gonzalez-Pimentel J.L."/>
            <person name="Miller A.Z."/>
            <person name="Laiz L."/>
            <person name="Saiz-Jimenez C."/>
        </authorList>
    </citation>
    <scope>NUCLEOTIDE SEQUENCE [LARGE SCALE GENOMIC DNA]</scope>
    <source>
        <strain evidence="5">1011MAR3C25</strain>
    </source>
</reference>
<evidence type="ECO:0000313" key="5">
    <source>
        <dbReference type="Proteomes" id="UP000284202"/>
    </source>
</evidence>
<protein>
    <submittedName>
        <fullName evidence="4">Tetratricopeptide repeat protein</fullName>
    </submittedName>
</protein>
<feature type="repeat" description="TPR" evidence="1">
    <location>
        <begin position="404"/>
        <end position="437"/>
    </location>
</feature>
<dbReference type="Pfam" id="PF13374">
    <property type="entry name" value="TPR_10"/>
    <property type="match status" value="1"/>
</dbReference>
<keyword evidence="3" id="KW-0732">Signal</keyword>
<dbReference type="EMBL" id="QZCG01000013">
    <property type="protein sequence ID" value="RJE82896.1"/>
    <property type="molecule type" value="Genomic_DNA"/>
</dbReference>
<dbReference type="InterPro" id="IPR019734">
    <property type="entry name" value="TPR_rpt"/>
</dbReference>
<evidence type="ECO:0000256" key="3">
    <source>
        <dbReference type="SAM" id="SignalP"/>
    </source>
</evidence>
<evidence type="ECO:0000313" key="4">
    <source>
        <dbReference type="EMBL" id="RJE82896.1"/>
    </source>
</evidence>
<feature type="signal peptide" evidence="3">
    <location>
        <begin position="1"/>
        <end position="26"/>
    </location>
</feature>
<feature type="repeat" description="TPR" evidence="1">
    <location>
        <begin position="443"/>
        <end position="476"/>
    </location>
</feature>
<sequence length="627" mass="68347">MTRPNLALTAALCAGLLWPLTSPATAQEPPPPRPEELQDSDPVPAAEAEGDAPAETAAQEEPAPLTKGLAGPFLAARMATVLNDYRAAARYFSQAVASDPNDLYLQDGALVAQISAGDVERATELAGQIAAQGGGTELSELVRRIDLARHGDWTGLVENLEESGVEPGGENGNLLDGMMRAWALLGAGNASVALESFEEMANARDVAPMVHYHLALARAMVGDYEGAHKLLSDRRIGDNLLGVIARVQILVQLERRDEALALLNDVQGLETEPELVDLREKLQTGEPIAFDLVQTPADGIAQLLLTFASALAANPDPEPLSLIHARLAVRLAPELGAARLTVAQLLQSRNQFDLAEQEFEALRRMGEMRPLAELSRIEALSQAERPDEAESAALTLTAAYPELPQAWIALGDLLRQQQKFSQAVPAYDKALSLLADAQPQEKWFAYYARGIALERAGQFKRAEKDLLAAIEIQPEEPSLLNYLGYSWIDRNKNLDRGLELIRKAVELSPDDGYILDSLAWAYYRLGRYEEAIDPMEKAVASMSSDPVVNDHLGDIYWKVGRQREAEVQWRRALSFEPTESGEVDPERIRAKLDRGLDTVLKEEEASGETAELPDPKAEANAEPSNGD</sequence>
<dbReference type="Pfam" id="PF13432">
    <property type="entry name" value="TPR_16"/>
    <property type="match status" value="2"/>
</dbReference>
<feature type="region of interest" description="Disordered" evidence="2">
    <location>
        <begin position="601"/>
        <end position="627"/>
    </location>
</feature>
<comment type="caution">
    <text evidence="4">The sequence shown here is derived from an EMBL/GenBank/DDBJ whole genome shotgun (WGS) entry which is preliminary data.</text>
</comment>
<dbReference type="OrthoDB" id="9766710at2"/>
<feature type="repeat" description="TPR" evidence="1">
    <location>
        <begin position="546"/>
        <end position="579"/>
    </location>
</feature>
<organism evidence="4 5">
    <name type="scientific">Paracoccus onubensis</name>
    <dbReference type="NCBI Taxonomy" id="1675788"/>
    <lineage>
        <taxon>Bacteria</taxon>
        <taxon>Pseudomonadati</taxon>
        <taxon>Pseudomonadota</taxon>
        <taxon>Alphaproteobacteria</taxon>
        <taxon>Rhodobacterales</taxon>
        <taxon>Paracoccaceae</taxon>
        <taxon>Paracoccus</taxon>
    </lineage>
</organism>
<feature type="compositionally biased region" description="Low complexity" evidence="2">
    <location>
        <begin position="42"/>
        <end position="64"/>
    </location>
</feature>
<dbReference type="Gene3D" id="1.25.40.10">
    <property type="entry name" value="Tetratricopeptide repeat domain"/>
    <property type="match status" value="2"/>
</dbReference>
<dbReference type="AlphaFoldDB" id="A0A418SPK9"/>
<dbReference type="SMART" id="SM00028">
    <property type="entry name" value="TPR"/>
    <property type="match status" value="6"/>
</dbReference>
<dbReference type="PANTHER" id="PTHR12558">
    <property type="entry name" value="CELL DIVISION CYCLE 16,23,27"/>
    <property type="match status" value="1"/>
</dbReference>
<dbReference type="Proteomes" id="UP000284202">
    <property type="component" value="Unassembled WGS sequence"/>
</dbReference>
<dbReference type="SUPFAM" id="SSF48452">
    <property type="entry name" value="TPR-like"/>
    <property type="match status" value="4"/>
</dbReference>